<feature type="domain" description="Competence protein CoiA C-terminal" evidence="3">
    <location>
        <begin position="231"/>
        <end position="364"/>
    </location>
</feature>
<evidence type="ECO:0000259" key="1">
    <source>
        <dbReference type="Pfam" id="PF06054"/>
    </source>
</evidence>
<evidence type="ECO:0000259" key="3">
    <source>
        <dbReference type="Pfam" id="PF25166"/>
    </source>
</evidence>
<proteinExistence type="predicted"/>
<sequence>MLTALFNQHPFTTIHFTKEELLKLRESSPHFICPHCSSPLILRLGNIKIPHFAHTSKISCAYGSKKETPNHVLGKALLYQRLSELFEDVKLEYYVKELQQIPDLLITSKEDRLAVEVQCSTISLSEVKDRTEGFRREKIQPLWLLSQPVISKIPLKLTCFQQGFIRYSPEFHYFLLHFNPERKYFTVFPHLTSVTTNSFLLSKPIIIPLERFIIPISISPPECPYPHILKNWKQYRQQWMQNKINYNSSRYDKFLGEVYEEGDTFIYLPQFIGVPVIPHTALCKTHPVEWQYYMWKDVMKKYPHFTMEMINHAFLRRVSKGDIELRELPLLSAGTGTKKLIHDYFKLLKILDLIKKGEGKYYRLSFGWESPKTFNEFQQHERDFFPKWKHILKKD</sequence>
<dbReference type="Pfam" id="PF25164">
    <property type="entry name" value="CoiA_N"/>
    <property type="match status" value="1"/>
</dbReference>
<gene>
    <name evidence="4" type="ORF">AAEO50_16050</name>
</gene>
<dbReference type="Proteomes" id="UP001389717">
    <property type="component" value="Unassembled WGS sequence"/>
</dbReference>
<dbReference type="EMBL" id="JBBYAF010000035">
    <property type="protein sequence ID" value="MEL3973797.1"/>
    <property type="molecule type" value="Genomic_DNA"/>
</dbReference>
<accession>A0ABU9KCF0</accession>
<evidence type="ECO:0000313" key="4">
    <source>
        <dbReference type="EMBL" id="MEL3973797.1"/>
    </source>
</evidence>
<dbReference type="InterPro" id="IPR021176">
    <property type="entry name" value="Competence-induced_CoiA"/>
</dbReference>
<dbReference type="RefSeq" id="WP_341985303.1">
    <property type="nucleotide sequence ID" value="NZ_JBBYAF010000035.1"/>
</dbReference>
<name>A0ABU9KCF0_9BACI</name>
<keyword evidence="5" id="KW-1185">Reference proteome</keyword>
<protein>
    <submittedName>
        <fullName evidence="4">Competence protein CoiA family protein</fullName>
    </submittedName>
</protein>
<dbReference type="PIRSF" id="PIRSF007487">
    <property type="entry name" value="Competence-induced_CoiA_bac"/>
    <property type="match status" value="1"/>
</dbReference>
<dbReference type="Pfam" id="PF25166">
    <property type="entry name" value="CoiA_C"/>
    <property type="match status" value="1"/>
</dbReference>
<organism evidence="4 5">
    <name type="scientific">Rossellomorea oryzaecorticis</name>
    <dbReference type="NCBI Taxonomy" id="1396505"/>
    <lineage>
        <taxon>Bacteria</taxon>
        <taxon>Bacillati</taxon>
        <taxon>Bacillota</taxon>
        <taxon>Bacilli</taxon>
        <taxon>Bacillales</taxon>
        <taxon>Bacillaceae</taxon>
        <taxon>Rossellomorea</taxon>
    </lineage>
</organism>
<dbReference type="InterPro" id="IPR057252">
    <property type="entry name" value="CoiA_C"/>
</dbReference>
<dbReference type="InterPro" id="IPR057253">
    <property type="entry name" value="CoiA-like_N"/>
</dbReference>
<dbReference type="Pfam" id="PF06054">
    <property type="entry name" value="CoiA_nuc"/>
    <property type="match status" value="1"/>
</dbReference>
<feature type="domain" description="Competence protein CoiA-like N-terminal" evidence="2">
    <location>
        <begin position="15"/>
        <end position="62"/>
    </location>
</feature>
<comment type="caution">
    <text evidence="4">The sequence shown here is derived from an EMBL/GenBank/DDBJ whole genome shotgun (WGS) entry which is preliminary data.</text>
</comment>
<evidence type="ECO:0000259" key="2">
    <source>
        <dbReference type="Pfam" id="PF25164"/>
    </source>
</evidence>
<evidence type="ECO:0000313" key="5">
    <source>
        <dbReference type="Proteomes" id="UP001389717"/>
    </source>
</evidence>
<dbReference type="InterPro" id="IPR010330">
    <property type="entry name" value="CoiA_nuc"/>
</dbReference>
<reference evidence="4 5" key="1">
    <citation type="submission" date="2024-04" db="EMBL/GenBank/DDBJ databases">
        <title>Bacillus oryzaecorticis sp. nov., a moderately halophilic bacterium isolated from rice husks.</title>
        <authorList>
            <person name="Zhu H.-S."/>
        </authorList>
    </citation>
    <scope>NUCLEOTIDE SEQUENCE [LARGE SCALE GENOMIC DNA]</scope>
    <source>
        <strain evidence="4 5">ZC255</strain>
    </source>
</reference>
<feature type="domain" description="Competence protein CoiA nuclease-like" evidence="1">
    <location>
        <begin position="67"/>
        <end position="203"/>
    </location>
</feature>